<sequence>MNFNRKGFVSTLDGYLDTLLWATPPIQRVYLVAALANAFLGIFECLIIMRTRFASTNTVLCYLTSALVALSQVMMEIHNNFPSPSFAEVFSLIFLMNTFYLIICLAFSSKRHSALIAAVFLAMFCTMMYAIQAGLYTVPNKEAFLHVIQFCTTVANNFVPFDPLLASLSEGHRNFPSQWFPLLTGLVYCLTGGLYRHARKDSLMAPADALGIAVHLFGIAVELQHCMFH</sequence>
<evidence type="ECO:0000313" key="2">
    <source>
        <dbReference type="EMBL" id="VDK81178.1"/>
    </source>
</evidence>
<feature type="transmembrane region" description="Helical" evidence="1">
    <location>
        <begin position="59"/>
        <end position="77"/>
    </location>
</feature>
<keyword evidence="1" id="KW-1133">Transmembrane helix</keyword>
<feature type="transmembrane region" description="Helical" evidence="1">
    <location>
        <begin position="178"/>
        <end position="195"/>
    </location>
</feature>
<reference evidence="2 3" key="1">
    <citation type="submission" date="2018-11" db="EMBL/GenBank/DDBJ databases">
        <authorList>
            <consortium name="Pathogen Informatics"/>
        </authorList>
    </citation>
    <scope>NUCLEOTIDE SEQUENCE [LARGE SCALE GENOMIC DNA]</scope>
</reference>
<name>A0A3P6UPQ3_DIBLA</name>
<feature type="transmembrane region" description="Helical" evidence="1">
    <location>
        <begin position="89"/>
        <end position="107"/>
    </location>
</feature>
<dbReference type="AlphaFoldDB" id="A0A3P6UPQ3"/>
<gene>
    <name evidence="2" type="ORF">DILT_LOCUS3192</name>
</gene>
<dbReference type="EMBL" id="UYRU01043288">
    <property type="protein sequence ID" value="VDK81178.1"/>
    <property type="molecule type" value="Genomic_DNA"/>
</dbReference>
<feature type="transmembrane region" description="Helical" evidence="1">
    <location>
        <begin position="29"/>
        <end position="47"/>
    </location>
</feature>
<proteinExistence type="predicted"/>
<organism evidence="2 3">
    <name type="scientific">Dibothriocephalus latus</name>
    <name type="common">Fish tapeworm</name>
    <name type="synonym">Diphyllobothrium latum</name>
    <dbReference type="NCBI Taxonomy" id="60516"/>
    <lineage>
        <taxon>Eukaryota</taxon>
        <taxon>Metazoa</taxon>
        <taxon>Spiralia</taxon>
        <taxon>Lophotrochozoa</taxon>
        <taxon>Platyhelminthes</taxon>
        <taxon>Cestoda</taxon>
        <taxon>Eucestoda</taxon>
        <taxon>Diphyllobothriidea</taxon>
        <taxon>Diphyllobothriidae</taxon>
        <taxon>Dibothriocephalus</taxon>
    </lineage>
</organism>
<evidence type="ECO:0000313" key="3">
    <source>
        <dbReference type="Proteomes" id="UP000281553"/>
    </source>
</evidence>
<accession>A0A3P6UPQ3</accession>
<dbReference type="OrthoDB" id="6242968at2759"/>
<keyword evidence="1" id="KW-0472">Membrane</keyword>
<dbReference type="Proteomes" id="UP000281553">
    <property type="component" value="Unassembled WGS sequence"/>
</dbReference>
<evidence type="ECO:0000256" key="1">
    <source>
        <dbReference type="SAM" id="Phobius"/>
    </source>
</evidence>
<protein>
    <submittedName>
        <fullName evidence="2">Uncharacterized protein</fullName>
    </submittedName>
</protein>
<feature type="transmembrane region" description="Helical" evidence="1">
    <location>
        <begin position="114"/>
        <end position="135"/>
    </location>
</feature>
<keyword evidence="1" id="KW-0812">Transmembrane</keyword>
<keyword evidence="3" id="KW-1185">Reference proteome</keyword>